<proteinExistence type="predicted"/>
<dbReference type="EMBL" id="JADQDC010000004">
    <property type="protein sequence ID" value="MBF9150745.1"/>
    <property type="molecule type" value="Genomic_DNA"/>
</dbReference>
<evidence type="ECO:0000313" key="3">
    <source>
        <dbReference type="Proteomes" id="UP000600799"/>
    </source>
</evidence>
<accession>A0ABS0HER4</accession>
<reference evidence="2 3" key="1">
    <citation type="submission" date="2020-11" db="EMBL/GenBank/DDBJ databases">
        <title>The genome sequence of Novosphingobium sp. 1Y9A.</title>
        <authorList>
            <person name="Liu Y."/>
        </authorList>
    </citation>
    <scope>NUCLEOTIDE SEQUENCE [LARGE SCALE GENOMIC DNA]</scope>
    <source>
        <strain evidence="2 3">1Y9A</strain>
    </source>
</reference>
<organism evidence="2 3">
    <name type="scientific">Novosphingobium jiangmenense</name>
    <dbReference type="NCBI Taxonomy" id="2791981"/>
    <lineage>
        <taxon>Bacteria</taxon>
        <taxon>Pseudomonadati</taxon>
        <taxon>Pseudomonadota</taxon>
        <taxon>Alphaproteobacteria</taxon>
        <taxon>Sphingomonadales</taxon>
        <taxon>Sphingomonadaceae</taxon>
        <taxon>Novosphingobium</taxon>
    </lineage>
</organism>
<dbReference type="RefSeq" id="WP_196275100.1">
    <property type="nucleotide sequence ID" value="NZ_JADQDC010000004.1"/>
</dbReference>
<feature type="region of interest" description="Disordered" evidence="1">
    <location>
        <begin position="29"/>
        <end position="53"/>
    </location>
</feature>
<keyword evidence="3" id="KW-1185">Reference proteome</keyword>
<evidence type="ECO:0000313" key="2">
    <source>
        <dbReference type="EMBL" id="MBF9150745.1"/>
    </source>
</evidence>
<feature type="compositionally biased region" description="Low complexity" evidence="1">
    <location>
        <begin position="43"/>
        <end position="53"/>
    </location>
</feature>
<gene>
    <name evidence="2" type="ORF">I2488_06995</name>
</gene>
<dbReference type="Proteomes" id="UP000600799">
    <property type="component" value="Unassembled WGS sequence"/>
</dbReference>
<name>A0ABS0HER4_9SPHN</name>
<comment type="caution">
    <text evidence="2">The sequence shown here is derived from an EMBL/GenBank/DDBJ whole genome shotgun (WGS) entry which is preliminary data.</text>
</comment>
<evidence type="ECO:0000256" key="1">
    <source>
        <dbReference type="SAM" id="MobiDB-lite"/>
    </source>
</evidence>
<sequence length="53" mass="5976">MIDKFTIFLPHVLMAIAVWRLLHRDDLDDDPSLPGRKVPFRKSSSPAPDSSDA</sequence>
<protein>
    <submittedName>
        <fullName evidence="2">Uncharacterized protein</fullName>
    </submittedName>
</protein>